<keyword evidence="1 2" id="KW-0694">RNA-binding</keyword>
<feature type="compositionally biased region" description="Acidic residues" evidence="3">
    <location>
        <begin position="861"/>
        <end position="874"/>
    </location>
</feature>
<protein>
    <submittedName>
        <fullName evidence="5">CIC11C00000005273</fullName>
    </submittedName>
</protein>
<dbReference type="InterPro" id="IPR039171">
    <property type="entry name" value="Cwc2/Slt11"/>
</dbReference>
<evidence type="ECO:0000259" key="4">
    <source>
        <dbReference type="PROSITE" id="PS50102"/>
    </source>
</evidence>
<name>A0A1L0BAB9_9ASCO</name>
<dbReference type="PROSITE" id="PS50102">
    <property type="entry name" value="RRM"/>
    <property type="match status" value="2"/>
</dbReference>
<evidence type="ECO:0000313" key="5">
    <source>
        <dbReference type="EMBL" id="SGZ48282.1"/>
    </source>
</evidence>
<gene>
    <name evidence="5" type="ORF">SAMEA4029009_CIC11G00000005273</name>
</gene>
<feature type="domain" description="RRM" evidence="4">
    <location>
        <begin position="625"/>
        <end position="722"/>
    </location>
</feature>
<sequence length="1048" mass="117714">MYLGYFHPSESHAVHPYPSPLLLFQYGYAPQVPMSPMDLAYSLLMLPANLLSGAPSPYTSRQSYFQQLPQPALPLYHPRMHSVHLAQPYHKASPLPGHPYLTQPTTNTSLDQLNLSRTVIMKNLSADLSLNDLLSEIEYGPIEYCKMFETAAPAHFPDVEKVKTCYISFVNTQVLVSFHSKYGKNTYNLRLLRERLKNSKYLKISLNEPHHPGNMGSSNLSKQDFIKLKTLNYIMEFNATRAVKVLFTVTDPESKLTLKDDFYARCAKYGEIEDFQTISNDENPEEVSFVLHFTSIDSAIKIYEYHLKRIQIDHLNLLDLEEHNVLPTMCTAVAFHKDRCDRTELNKTRRSAPNSSFSKIASSSSSSSVASSPTSSRKPMTRHFQSGENYKFSSDTARSNEKSASPLHSTSIQEEDDAEDDLPTASADVSAESKELESFQPPGPQNELSPSLKAKSSLDNSSSGAFNSSIAGSEFTDLSHSRSRRHIGNTSDPYLYGHQSLMHQPSMSSIASMGLPNNYQYNPDPFNVGNRTLYLGNLHPSTTVEEIANNVRAGGLVESIKYHKLKKVCFITFIDPAIALKFFLNHQVLHQLIIHGNEVNVCWGKNHSGQLSRDIALAVTAGASRNVYIGLKPGKNSTKEENIELPDEETLREDFGRFGEMEQINFYNHKDCGFINFMNIAAAIKVVEMFESKDPKNAAAVAKDNGEFYEKYKNFKISFGKDRCGNPPKFSFKKKNSSFDFLRDRDLVDMPAPRADTLHSDKDIEPMNNEAAMVFGISTEPVDSPDEKLSPPTEYLAESTVLVGANTEEKQEQTSSNEDDISSDAQLKLTIENVAMALKEHPTDESSDLEAGADNEFKKDEEEEVEEEDDEDDISIIIGSDTTAGSPHKKSQKKHQRLYHHHSFLNDGMNSNWATSRNSSALSLNSSYATHYNYHPASFSPVPAIPQPVMYQQAPQFMPQMRQVSYYGIPQMAPMPQPQLYHHSSFPGPNMGMHKSPYTVSGSQVMAQYLAKSQHDNYLYATSILNNDITSEEIREYKKSSRRSSKKN</sequence>
<feature type="region of interest" description="Disordered" evidence="3">
    <location>
        <begin position="345"/>
        <end position="470"/>
    </location>
</feature>
<dbReference type="InterPro" id="IPR035979">
    <property type="entry name" value="RBD_domain_sf"/>
</dbReference>
<reference evidence="6" key="1">
    <citation type="submission" date="2016-10" db="EMBL/GenBank/DDBJ databases">
        <authorList>
            <person name="Geijer C."/>
            <person name="Jareborg N."/>
            <person name="Dainat J."/>
        </authorList>
    </citation>
    <scope>NUCLEOTIDE SEQUENCE [LARGE SCALE GENOMIC DNA]</scope>
    <source>
        <strain evidence="6">PYCC 4715</strain>
    </source>
</reference>
<dbReference type="PANTHER" id="PTHR14089">
    <property type="entry name" value="PRE-MRNA-SPLICING FACTOR RBM22"/>
    <property type="match status" value="1"/>
</dbReference>
<feature type="compositionally biased region" description="Polar residues" evidence="3">
    <location>
        <begin position="383"/>
        <end position="412"/>
    </location>
</feature>
<dbReference type="InterPro" id="IPR000504">
    <property type="entry name" value="RRM_dom"/>
</dbReference>
<dbReference type="Gene3D" id="3.30.70.330">
    <property type="match status" value="2"/>
</dbReference>
<evidence type="ECO:0000313" key="6">
    <source>
        <dbReference type="Proteomes" id="UP000182259"/>
    </source>
</evidence>
<organism evidence="5 6">
    <name type="scientific">Sungouiella intermedia</name>
    <dbReference type="NCBI Taxonomy" id="45354"/>
    <lineage>
        <taxon>Eukaryota</taxon>
        <taxon>Fungi</taxon>
        <taxon>Dikarya</taxon>
        <taxon>Ascomycota</taxon>
        <taxon>Saccharomycotina</taxon>
        <taxon>Pichiomycetes</taxon>
        <taxon>Metschnikowiaceae</taxon>
        <taxon>Sungouiella</taxon>
    </lineage>
</organism>
<dbReference type="GO" id="GO:0003729">
    <property type="term" value="F:mRNA binding"/>
    <property type="evidence" value="ECO:0007669"/>
    <property type="project" value="TreeGrafter"/>
</dbReference>
<dbReference type="SMART" id="SM00360">
    <property type="entry name" value="RRM"/>
    <property type="match status" value="3"/>
</dbReference>
<dbReference type="SUPFAM" id="SSF54928">
    <property type="entry name" value="RNA-binding domain, RBD"/>
    <property type="match status" value="1"/>
</dbReference>
<feature type="compositionally biased region" description="Acidic residues" evidence="3">
    <location>
        <begin position="413"/>
        <end position="422"/>
    </location>
</feature>
<feature type="region of interest" description="Disordered" evidence="3">
    <location>
        <begin position="840"/>
        <end position="893"/>
    </location>
</feature>
<evidence type="ECO:0000256" key="3">
    <source>
        <dbReference type="SAM" id="MobiDB-lite"/>
    </source>
</evidence>
<evidence type="ECO:0000256" key="1">
    <source>
        <dbReference type="ARBA" id="ARBA00022884"/>
    </source>
</evidence>
<feature type="domain" description="RRM" evidence="4">
    <location>
        <begin position="531"/>
        <end position="606"/>
    </location>
</feature>
<evidence type="ECO:0000256" key="2">
    <source>
        <dbReference type="PROSITE-ProRule" id="PRU00176"/>
    </source>
</evidence>
<dbReference type="EMBL" id="LT635764">
    <property type="protein sequence ID" value="SGZ48282.1"/>
    <property type="molecule type" value="Genomic_DNA"/>
</dbReference>
<dbReference type="PANTHER" id="PTHR14089:SF8">
    <property type="entry name" value="RNA-BINDING PROTEIN MRN1"/>
    <property type="match status" value="1"/>
</dbReference>
<dbReference type="InterPro" id="IPR012677">
    <property type="entry name" value="Nucleotide-bd_a/b_plait_sf"/>
</dbReference>
<accession>A0A1L0BAB9</accession>
<dbReference type="Proteomes" id="UP000182259">
    <property type="component" value="Chromosome I"/>
</dbReference>
<feature type="compositionally biased region" description="Low complexity" evidence="3">
    <location>
        <begin position="351"/>
        <end position="376"/>
    </location>
</feature>
<feature type="compositionally biased region" description="Polar residues" evidence="3">
    <location>
        <begin position="457"/>
        <end position="470"/>
    </location>
</feature>
<dbReference type="AlphaFoldDB" id="A0A1L0BAB9"/>
<proteinExistence type="predicted"/>
<dbReference type="GO" id="GO:0010494">
    <property type="term" value="C:cytoplasmic stress granule"/>
    <property type="evidence" value="ECO:0007669"/>
    <property type="project" value="TreeGrafter"/>
</dbReference>